<comment type="caution">
    <text evidence="2">The sequence shown here is derived from an EMBL/GenBank/DDBJ whole genome shotgun (WGS) entry which is preliminary data.</text>
</comment>
<reference evidence="3" key="1">
    <citation type="journal article" date="2019" name="Int. J. Syst. Evol. Microbiol.">
        <title>The Global Catalogue of Microorganisms (GCM) 10K type strain sequencing project: providing services to taxonomists for standard genome sequencing and annotation.</title>
        <authorList>
            <consortium name="The Broad Institute Genomics Platform"/>
            <consortium name="The Broad Institute Genome Sequencing Center for Infectious Disease"/>
            <person name="Wu L."/>
            <person name="Ma J."/>
        </authorList>
    </citation>
    <scope>NUCLEOTIDE SEQUENCE [LARGE SCALE GENOMIC DNA]</scope>
    <source>
        <strain evidence="3">JCM 16953</strain>
    </source>
</reference>
<feature type="compositionally biased region" description="Low complexity" evidence="1">
    <location>
        <begin position="55"/>
        <end position="82"/>
    </location>
</feature>
<dbReference type="Proteomes" id="UP001501821">
    <property type="component" value="Unassembled WGS sequence"/>
</dbReference>
<protein>
    <recommendedName>
        <fullName evidence="4">Septum formation initiator</fullName>
    </recommendedName>
</protein>
<feature type="compositionally biased region" description="Basic and acidic residues" evidence="1">
    <location>
        <begin position="38"/>
        <end position="50"/>
    </location>
</feature>
<keyword evidence="3" id="KW-1185">Reference proteome</keyword>
<dbReference type="RefSeq" id="WP_344771907.1">
    <property type="nucleotide sequence ID" value="NZ_BAABAH010000001.1"/>
</dbReference>
<evidence type="ECO:0008006" key="4">
    <source>
        <dbReference type="Google" id="ProtNLM"/>
    </source>
</evidence>
<sequence length="185" mass="19146">MSRPRLLAAAIAWVVVVAVGSTVVWAVISRAGDQVVSADREVRTTDDRSPRHSSTRSSRQPSPSGGPSSSTSSTTSSSTAPASPSPSTPGSDDSHPAAPPPAQRRTWQGQAGLLVAECRGTAISLVSTQPNVGFHAELKKPGPEELEVEFDGREDETGTTVTVTAHCAGGTPAFATRQETDGQDD</sequence>
<evidence type="ECO:0000313" key="3">
    <source>
        <dbReference type="Proteomes" id="UP001501821"/>
    </source>
</evidence>
<proteinExistence type="predicted"/>
<accession>A0ABP7HX99</accession>
<evidence type="ECO:0000313" key="2">
    <source>
        <dbReference type="EMBL" id="GAA3802642.1"/>
    </source>
</evidence>
<feature type="region of interest" description="Disordered" evidence="1">
    <location>
        <begin position="34"/>
        <end position="106"/>
    </location>
</feature>
<name>A0ABP7HX99_9ACTN</name>
<organism evidence="2 3">
    <name type="scientific">Nocardioides panacisoli</name>
    <dbReference type="NCBI Taxonomy" id="627624"/>
    <lineage>
        <taxon>Bacteria</taxon>
        <taxon>Bacillati</taxon>
        <taxon>Actinomycetota</taxon>
        <taxon>Actinomycetes</taxon>
        <taxon>Propionibacteriales</taxon>
        <taxon>Nocardioidaceae</taxon>
        <taxon>Nocardioides</taxon>
    </lineage>
</organism>
<evidence type="ECO:0000256" key="1">
    <source>
        <dbReference type="SAM" id="MobiDB-lite"/>
    </source>
</evidence>
<gene>
    <name evidence="2" type="ORF">GCM10022242_02060</name>
</gene>
<dbReference type="EMBL" id="BAABAH010000001">
    <property type="protein sequence ID" value="GAA3802642.1"/>
    <property type="molecule type" value="Genomic_DNA"/>
</dbReference>